<keyword evidence="1" id="KW-0175">Coiled coil</keyword>
<gene>
    <name evidence="2" type="ORF">S12H4_20455</name>
</gene>
<feature type="non-terminal residue" evidence="2">
    <location>
        <position position="278"/>
    </location>
</feature>
<accession>X1T683</accession>
<comment type="caution">
    <text evidence="2">The sequence shown here is derived from an EMBL/GenBank/DDBJ whole genome shotgun (WGS) entry which is preliminary data.</text>
</comment>
<proteinExistence type="predicted"/>
<name>X1T683_9ZZZZ</name>
<evidence type="ECO:0000313" key="2">
    <source>
        <dbReference type="EMBL" id="GAI75499.1"/>
    </source>
</evidence>
<protein>
    <submittedName>
        <fullName evidence="2">Uncharacterized protein</fullName>
    </submittedName>
</protein>
<evidence type="ECO:0000256" key="1">
    <source>
        <dbReference type="SAM" id="Coils"/>
    </source>
</evidence>
<dbReference type="EMBL" id="BARW01010377">
    <property type="protein sequence ID" value="GAI75499.1"/>
    <property type="molecule type" value="Genomic_DNA"/>
</dbReference>
<dbReference type="AlphaFoldDB" id="X1T683"/>
<feature type="coiled-coil region" evidence="1">
    <location>
        <begin position="7"/>
        <end position="115"/>
    </location>
</feature>
<organism evidence="2">
    <name type="scientific">marine sediment metagenome</name>
    <dbReference type="NCBI Taxonomy" id="412755"/>
    <lineage>
        <taxon>unclassified sequences</taxon>
        <taxon>metagenomes</taxon>
        <taxon>ecological metagenomes</taxon>
    </lineage>
</organism>
<sequence length="278" mass="32238">MKDKDIIKDLREELKTSKLTVKNMKELFDRESLTRRDRISSLEAENRRLVETNKNNNSLLRLNTELKQQNTAIRDLLEKKGEESEKLVRNISSIATHLKEELRIEKEKSDELIQQRSEDEKGKKIEVLEEAAQFLNSNNVSLLSALKREREDLKKERESHKETKLELTKFKDIIPQPKKPKKPNIFVRFFNFISKLFSKKPKPNSLPTVEQFVGSPVIDLKIHRPVGNNLQRRINENMAASEQAIEDIDKPFVSPAEDSQIQESEGMLGAVLDIEGRI</sequence>
<reference evidence="2" key="1">
    <citation type="journal article" date="2014" name="Front. Microbiol.">
        <title>High frequency of phylogenetically diverse reductive dehalogenase-homologous genes in deep subseafloor sedimentary metagenomes.</title>
        <authorList>
            <person name="Kawai M."/>
            <person name="Futagami T."/>
            <person name="Toyoda A."/>
            <person name="Takaki Y."/>
            <person name="Nishi S."/>
            <person name="Hori S."/>
            <person name="Arai W."/>
            <person name="Tsubouchi T."/>
            <person name="Morono Y."/>
            <person name="Uchiyama I."/>
            <person name="Ito T."/>
            <person name="Fujiyama A."/>
            <person name="Inagaki F."/>
            <person name="Takami H."/>
        </authorList>
    </citation>
    <scope>NUCLEOTIDE SEQUENCE</scope>
    <source>
        <strain evidence="2">Expedition CK06-06</strain>
    </source>
</reference>